<protein>
    <submittedName>
        <fullName evidence="2">Uncharacterized protein</fullName>
    </submittedName>
</protein>
<evidence type="ECO:0000256" key="1">
    <source>
        <dbReference type="SAM" id="MobiDB-lite"/>
    </source>
</evidence>
<dbReference type="AlphaFoldDB" id="A0A0A9DCH2"/>
<evidence type="ECO:0000313" key="2">
    <source>
        <dbReference type="EMBL" id="JAD83355.1"/>
    </source>
</evidence>
<feature type="region of interest" description="Disordered" evidence="1">
    <location>
        <begin position="1"/>
        <end position="36"/>
    </location>
</feature>
<reference evidence="2" key="1">
    <citation type="submission" date="2014-09" db="EMBL/GenBank/DDBJ databases">
        <authorList>
            <person name="Magalhaes I.L.F."/>
            <person name="Oliveira U."/>
            <person name="Santos F.R."/>
            <person name="Vidigal T.H.D.A."/>
            <person name="Brescovit A.D."/>
            <person name="Santos A.J."/>
        </authorList>
    </citation>
    <scope>NUCLEOTIDE SEQUENCE</scope>
    <source>
        <tissue evidence="2">Shoot tissue taken approximately 20 cm above the soil surface</tissue>
    </source>
</reference>
<proteinExistence type="predicted"/>
<name>A0A0A9DCH2_ARUDO</name>
<accession>A0A0A9DCH2</accession>
<organism evidence="2">
    <name type="scientific">Arundo donax</name>
    <name type="common">Giant reed</name>
    <name type="synonym">Donax arundinaceus</name>
    <dbReference type="NCBI Taxonomy" id="35708"/>
    <lineage>
        <taxon>Eukaryota</taxon>
        <taxon>Viridiplantae</taxon>
        <taxon>Streptophyta</taxon>
        <taxon>Embryophyta</taxon>
        <taxon>Tracheophyta</taxon>
        <taxon>Spermatophyta</taxon>
        <taxon>Magnoliopsida</taxon>
        <taxon>Liliopsida</taxon>
        <taxon>Poales</taxon>
        <taxon>Poaceae</taxon>
        <taxon>PACMAD clade</taxon>
        <taxon>Arundinoideae</taxon>
        <taxon>Arundineae</taxon>
        <taxon>Arundo</taxon>
    </lineage>
</organism>
<reference evidence="2" key="2">
    <citation type="journal article" date="2015" name="Data Brief">
        <title>Shoot transcriptome of the giant reed, Arundo donax.</title>
        <authorList>
            <person name="Barrero R.A."/>
            <person name="Guerrero F.D."/>
            <person name="Moolhuijzen P."/>
            <person name="Goolsby J.A."/>
            <person name="Tidwell J."/>
            <person name="Bellgard S.E."/>
            <person name="Bellgard M.I."/>
        </authorList>
    </citation>
    <scope>NUCLEOTIDE SEQUENCE</scope>
    <source>
        <tissue evidence="2">Shoot tissue taken approximately 20 cm above the soil surface</tissue>
    </source>
</reference>
<feature type="compositionally biased region" description="Basic residues" evidence="1">
    <location>
        <begin position="1"/>
        <end position="23"/>
    </location>
</feature>
<sequence length="54" mass="6059">MGARRAKLGPRTSGRRGSGHRRRDAGGRERWGWPATPWWSSAAPRGWCGEKRKG</sequence>
<dbReference type="EMBL" id="GBRH01214540">
    <property type="protein sequence ID" value="JAD83355.1"/>
    <property type="molecule type" value="Transcribed_RNA"/>
</dbReference>